<gene>
    <name evidence="2" type="ORF">C2R22_08365</name>
</gene>
<dbReference type="EMBL" id="CP026309">
    <property type="protein sequence ID" value="AUV81666.1"/>
    <property type="molecule type" value="Genomic_DNA"/>
</dbReference>
<dbReference type="AlphaFoldDB" id="A0A2I8VIA4"/>
<evidence type="ECO:0000313" key="3">
    <source>
        <dbReference type="Proteomes" id="UP000236584"/>
    </source>
</evidence>
<dbReference type="Proteomes" id="UP000236584">
    <property type="component" value="Chromosome"/>
</dbReference>
<accession>A0A2I8VIA4</accession>
<sequence length="339" mass="35744">MHRRAFLVAVAGLSGCTGLVGNPLGGASEPTGGSEGSGGSTSGGGSSETPVPESEGSSDAESAGTPAGEPTPTAGELRRMSVPDLLALSREQLSRAVEAYSGTGRDGSLTDVTAATDTFDPDPVVDHLYRARRAYEAADRQGLSAEIEDEISQLGRVEEFLRLSIDAQVLLIEAHNDLEGVVTAIEFVDPESARSLTDRAGTRQERTEGTVSDLSNVRYERSVTVVDALSSEAYLAKRDQLRAEADVLADVDEGLSSVVEGVRLFARARGRRQSGSPYVAAELGRDAETAFSRGAKALRDVGSRIPARAQGFGGVVAALRTAADDKRDEARAFYRDIER</sequence>
<proteinExistence type="predicted"/>
<evidence type="ECO:0000313" key="2">
    <source>
        <dbReference type="EMBL" id="AUV81666.1"/>
    </source>
</evidence>
<dbReference type="PROSITE" id="PS51257">
    <property type="entry name" value="PROKAR_LIPOPROTEIN"/>
    <property type="match status" value="1"/>
</dbReference>
<keyword evidence="3" id="KW-1185">Reference proteome</keyword>
<dbReference type="RefSeq" id="WP_103425354.1">
    <property type="nucleotide sequence ID" value="NZ_CP026309.1"/>
</dbReference>
<protein>
    <submittedName>
        <fullName evidence="2">Uncharacterized protein</fullName>
    </submittedName>
</protein>
<feature type="compositionally biased region" description="Low complexity" evidence="1">
    <location>
        <begin position="47"/>
        <end position="64"/>
    </location>
</feature>
<dbReference type="OrthoDB" id="380852at2157"/>
<name>A0A2I8VIA4_9EURY</name>
<dbReference type="GeneID" id="35592097"/>
<organism evidence="2 3">
    <name type="scientific">Salinigranum rubrum</name>
    <dbReference type="NCBI Taxonomy" id="755307"/>
    <lineage>
        <taxon>Archaea</taxon>
        <taxon>Methanobacteriati</taxon>
        <taxon>Methanobacteriota</taxon>
        <taxon>Stenosarchaea group</taxon>
        <taxon>Halobacteria</taxon>
        <taxon>Halobacteriales</taxon>
        <taxon>Haloferacaceae</taxon>
        <taxon>Salinigranum</taxon>
    </lineage>
</organism>
<reference evidence="2 3" key="1">
    <citation type="submission" date="2018-01" db="EMBL/GenBank/DDBJ databases">
        <title>Complete genome sequence of Salinigranum rubrum GX10T, an extremely halophilic archaeon isolated from a marine solar saltern.</title>
        <authorList>
            <person name="Han S."/>
        </authorList>
    </citation>
    <scope>NUCLEOTIDE SEQUENCE [LARGE SCALE GENOMIC DNA]</scope>
    <source>
        <strain evidence="2 3">GX10</strain>
    </source>
</reference>
<feature type="compositionally biased region" description="Gly residues" evidence="1">
    <location>
        <begin position="33"/>
        <end position="46"/>
    </location>
</feature>
<evidence type="ECO:0000256" key="1">
    <source>
        <dbReference type="SAM" id="MobiDB-lite"/>
    </source>
</evidence>
<feature type="region of interest" description="Disordered" evidence="1">
    <location>
        <begin position="22"/>
        <end position="78"/>
    </location>
</feature>
<dbReference type="KEGG" id="srub:C2R22_08365"/>